<evidence type="ECO:0000313" key="1">
    <source>
        <dbReference type="EMBL" id="KKK96489.1"/>
    </source>
</evidence>
<proteinExistence type="predicted"/>
<protein>
    <submittedName>
        <fullName evidence="1">Uncharacterized protein</fullName>
    </submittedName>
</protein>
<dbReference type="EMBL" id="LAZR01046461">
    <property type="protein sequence ID" value="KKK96489.1"/>
    <property type="molecule type" value="Genomic_DNA"/>
</dbReference>
<accession>A0A0F9C1T5</accession>
<organism evidence="1">
    <name type="scientific">marine sediment metagenome</name>
    <dbReference type="NCBI Taxonomy" id="412755"/>
    <lineage>
        <taxon>unclassified sequences</taxon>
        <taxon>metagenomes</taxon>
        <taxon>ecological metagenomes</taxon>
    </lineage>
</organism>
<comment type="caution">
    <text evidence="1">The sequence shown here is derived from an EMBL/GenBank/DDBJ whole genome shotgun (WGS) entry which is preliminary data.</text>
</comment>
<name>A0A0F9C1T5_9ZZZZ</name>
<dbReference type="AlphaFoldDB" id="A0A0F9C1T5"/>
<reference evidence="1" key="1">
    <citation type="journal article" date="2015" name="Nature">
        <title>Complex archaea that bridge the gap between prokaryotes and eukaryotes.</title>
        <authorList>
            <person name="Spang A."/>
            <person name="Saw J.H."/>
            <person name="Jorgensen S.L."/>
            <person name="Zaremba-Niedzwiedzka K."/>
            <person name="Martijn J."/>
            <person name="Lind A.E."/>
            <person name="van Eijk R."/>
            <person name="Schleper C."/>
            <person name="Guy L."/>
            <person name="Ettema T.J."/>
        </authorList>
    </citation>
    <scope>NUCLEOTIDE SEQUENCE</scope>
</reference>
<feature type="non-terminal residue" evidence="1">
    <location>
        <position position="1"/>
    </location>
</feature>
<sequence>TGLSVLEVILGISREGFRKFFFSGRLADSKEKKGNKRLLLSRSVVPGLVRKSSTF</sequence>
<gene>
    <name evidence="1" type="ORF">LCGC14_2662220</name>
</gene>